<proteinExistence type="predicted"/>
<feature type="region of interest" description="Disordered" evidence="1">
    <location>
        <begin position="1"/>
        <end position="21"/>
    </location>
</feature>
<evidence type="ECO:0000313" key="2">
    <source>
        <dbReference type="EMBL" id="MPM11130.1"/>
    </source>
</evidence>
<name>A0A644X4N3_9ZZZZ</name>
<gene>
    <name evidence="2" type="ORF">SDC9_57469</name>
</gene>
<dbReference type="EMBL" id="VSSQ01001788">
    <property type="protein sequence ID" value="MPM11130.1"/>
    <property type="molecule type" value="Genomic_DNA"/>
</dbReference>
<evidence type="ECO:0000256" key="1">
    <source>
        <dbReference type="SAM" id="MobiDB-lite"/>
    </source>
</evidence>
<accession>A0A644X4N3</accession>
<protein>
    <submittedName>
        <fullName evidence="2">Uncharacterized protein</fullName>
    </submittedName>
</protein>
<organism evidence="2">
    <name type="scientific">bioreactor metagenome</name>
    <dbReference type="NCBI Taxonomy" id="1076179"/>
    <lineage>
        <taxon>unclassified sequences</taxon>
        <taxon>metagenomes</taxon>
        <taxon>ecological metagenomes</taxon>
    </lineage>
</organism>
<dbReference type="AlphaFoldDB" id="A0A644X4N3"/>
<comment type="caution">
    <text evidence="2">The sequence shown here is derived from an EMBL/GenBank/DDBJ whole genome shotgun (WGS) entry which is preliminary data.</text>
</comment>
<sequence>MMITSDHRGFAEVQPTATHPPPVSIRSPELKFLAHGCLPMRARSVGAGWLAPGHRILRSKKKKTDRHRQAITLLFYINHFFQNNAASSKIRLDLITSPRLLGRCDETVAVISLFFGRPSGAACGPAESVPKNRMRSSFG</sequence>
<reference evidence="2" key="1">
    <citation type="submission" date="2019-08" db="EMBL/GenBank/DDBJ databases">
        <authorList>
            <person name="Kucharzyk K."/>
            <person name="Murdoch R.W."/>
            <person name="Higgins S."/>
            <person name="Loffler F."/>
        </authorList>
    </citation>
    <scope>NUCLEOTIDE SEQUENCE</scope>
</reference>
<feature type="compositionally biased region" description="Basic and acidic residues" evidence="1">
    <location>
        <begin position="1"/>
        <end position="10"/>
    </location>
</feature>